<protein>
    <submittedName>
        <fullName evidence="2">Uncharacterized protein</fullName>
    </submittedName>
</protein>
<dbReference type="AlphaFoldDB" id="A0A284RWA5"/>
<evidence type="ECO:0000256" key="1">
    <source>
        <dbReference type="SAM" id="MobiDB-lite"/>
    </source>
</evidence>
<reference evidence="3" key="1">
    <citation type="journal article" date="2017" name="Nat. Ecol. Evol.">
        <title>Genome expansion and lineage-specific genetic innovations in the forest pathogenic fungi Armillaria.</title>
        <authorList>
            <person name="Sipos G."/>
            <person name="Prasanna A.N."/>
            <person name="Walter M.C."/>
            <person name="O'Connor E."/>
            <person name="Balint B."/>
            <person name="Krizsan K."/>
            <person name="Kiss B."/>
            <person name="Hess J."/>
            <person name="Varga T."/>
            <person name="Slot J."/>
            <person name="Riley R."/>
            <person name="Boka B."/>
            <person name="Rigling D."/>
            <person name="Barry K."/>
            <person name="Lee J."/>
            <person name="Mihaltcheva S."/>
            <person name="LaButti K."/>
            <person name="Lipzen A."/>
            <person name="Waldron R."/>
            <person name="Moloney N.M."/>
            <person name="Sperisen C."/>
            <person name="Kredics L."/>
            <person name="Vagvoelgyi C."/>
            <person name="Patrignani A."/>
            <person name="Fitzpatrick D."/>
            <person name="Nagy I."/>
            <person name="Doyle S."/>
            <person name="Anderson J.B."/>
            <person name="Grigoriev I.V."/>
            <person name="Gueldener U."/>
            <person name="Muensterkoetter M."/>
            <person name="Nagy L.G."/>
        </authorList>
    </citation>
    <scope>NUCLEOTIDE SEQUENCE [LARGE SCALE GENOMIC DNA]</scope>
    <source>
        <strain evidence="3">C18/9</strain>
    </source>
</reference>
<accession>A0A284RWA5</accession>
<proteinExistence type="predicted"/>
<evidence type="ECO:0000313" key="2">
    <source>
        <dbReference type="EMBL" id="SJL13029.1"/>
    </source>
</evidence>
<feature type="compositionally biased region" description="Basic and acidic residues" evidence="1">
    <location>
        <begin position="1"/>
        <end position="18"/>
    </location>
</feature>
<sequence>MVLDSGKARGLDGYERHPRNNRHPTYGPIYSCKSERCLSRFHGRKLKIHQNGPYESLFTIRRILRCGRWSQIMTLLVSAWSPFLLR</sequence>
<dbReference type="Proteomes" id="UP000219338">
    <property type="component" value="Unassembled WGS sequence"/>
</dbReference>
<dbReference type="EMBL" id="FUEG01000018">
    <property type="protein sequence ID" value="SJL13029.1"/>
    <property type="molecule type" value="Genomic_DNA"/>
</dbReference>
<organism evidence="2 3">
    <name type="scientific">Armillaria ostoyae</name>
    <name type="common">Armillaria root rot fungus</name>
    <dbReference type="NCBI Taxonomy" id="47428"/>
    <lineage>
        <taxon>Eukaryota</taxon>
        <taxon>Fungi</taxon>
        <taxon>Dikarya</taxon>
        <taxon>Basidiomycota</taxon>
        <taxon>Agaricomycotina</taxon>
        <taxon>Agaricomycetes</taxon>
        <taxon>Agaricomycetidae</taxon>
        <taxon>Agaricales</taxon>
        <taxon>Marasmiineae</taxon>
        <taxon>Physalacriaceae</taxon>
        <taxon>Armillaria</taxon>
    </lineage>
</organism>
<gene>
    <name evidence="2" type="ORF">ARMOST_16465</name>
</gene>
<keyword evidence="3" id="KW-1185">Reference proteome</keyword>
<feature type="region of interest" description="Disordered" evidence="1">
    <location>
        <begin position="1"/>
        <end position="27"/>
    </location>
</feature>
<name>A0A284RWA5_ARMOS</name>
<evidence type="ECO:0000313" key="3">
    <source>
        <dbReference type="Proteomes" id="UP000219338"/>
    </source>
</evidence>